<dbReference type="GO" id="GO:0003684">
    <property type="term" value="F:damaged DNA binding"/>
    <property type="evidence" value="ECO:0007669"/>
    <property type="project" value="InterPro"/>
</dbReference>
<dbReference type="Gene3D" id="3.30.60.290">
    <property type="entry name" value="Rad4, beta-hairpin domain BHD2"/>
    <property type="match status" value="1"/>
</dbReference>
<dbReference type="EMBL" id="JAVHJO010000007">
    <property type="protein sequence ID" value="KAK6539027.1"/>
    <property type="molecule type" value="Genomic_DNA"/>
</dbReference>
<gene>
    <name evidence="10" type="ORF">TWF694_010574</name>
</gene>
<dbReference type="InterPro" id="IPR038765">
    <property type="entry name" value="Papain-like_cys_pep_sf"/>
</dbReference>
<dbReference type="GO" id="GO:0071942">
    <property type="term" value="C:XPC complex"/>
    <property type="evidence" value="ECO:0007669"/>
    <property type="project" value="TreeGrafter"/>
</dbReference>
<accession>A0AAV9XAC2</accession>
<feature type="compositionally biased region" description="Low complexity" evidence="6">
    <location>
        <begin position="56"/>
        <end position="67"/>
    </location>
</feature>
<comment type="subcellular location">
    <subcellularLocation>
        <location evidence="1">Nucleus</location>
    </subcellularLocation>
</comment>
<dbReference type="Pfam" id="PF10403">
    <property type="entry name" value="BHD_1"/>
    <property type="match status" value="1"/>
</dbReference>
<proteinExistence type="inferred from homology"/>
<evidence type="ECO:0000313" key="11">
    <source>
        <dbReference type="Proteomes" id="UP001365542"/>
    </source>
</evidence>
<feature type="compositionally biased region" description="Basic residues" evidence="6">
    <location>
        <begin position="682"/>
        <end position="691"/>
    </location>
</feature>
<dbReference type="SMART" id="SM01031">
    <property type="entry name" value="BHD_2"/>
    <property type="match status" value="1"/>
</dbReference>
<dbReference type="GO" id="GO:0000111">
    <property type="term" value="C:nucleotide-excision repair factor 2 complex"/>
    <property type="evidence" value="ECO:0007669"/>
    <property type="project" value="TreeGrafter"/>
</dbReference>
<dbReference type="InterPro" id="IPR018326">
    <property type="entry name" value="Rad4_beta-hairpin_dom1"/>
</dbReference>
<dbReference type="GO" id="GO:0006298">
    <property type="term" value="P:mismatch repair"/>
    <property type="evidence" value="ECO:0007669"/>
    <property type="project" value="TreeGrafter"/>
</dbReference>
<evidence type="ECO:0000259" key="7">
    <source>
        <dbReference type="SMART" id="SM01030"/>
    </source>
</evidence>
<evidence type="ECO:0000256" key="6">
    <source>
        <dbReference type="SAM" id="MobiDB-lite"/>
    </source>
</evidence>
<dbReference type="Proteomes" id="UP001365542">
    <property type="component" value="Unassembled WGS sequence"/>
</dbReference>
<dbReference type="InterPro" id="IPR004583">
    <property type="entry name" value="DNA_repair_Rad4"/>
</dbReference>
<dbReference type="Gene3D" id="3.90.260.10">
    <property type="entry name" value="Transglutaminase-like"/>
    <property type="match status" value="1"/>
</dbReference>
<dbReference type="InterPro" id="IPR018328">
    <property type="entry name" value="Rad4_beta-hairpin_dom3"/>
</dbReference>
<feature type="compositionally biased region" description="Low complexity" evidence="6">
    <location>
        <begin position="1125"/>
        <end position="1139"/>
    </location>
</feature>
<feature type="compositionally biased region" description="Acidic residues" evidence="6">
    <location>
        <begin position="1173"/>
        <end position="1190"/>
    </location>
</feature>
<keyword evidence="3" id="KW-0227">DNA damage</keyword>
<dbReference type="SUPFAM" id="SSF54001">
    <property type="entry name" value="Cysteine proteinases"/>
    <property type="match status" value="1"/>
</dbReference>
<feature type="compositionally biased region" description="Acidic residues" evidence="6">
    <location>
        <begin position="187"/>
        <end position="203"/>
    </location>
</feature>
<evidence type="ECO:0000256" key="5">
    <source>
        <dbReference type="ARBA" id="ARBA00023242"/>
    </source>
</evidence>
<dbReference type="GO" id="GO:0003697">
    <property type="term" value="F:single-stranded DNA binding"/>
    <property type="evidence" value="ECO:0007669"/>
    <property type="project" value="TreeGrafter"/>
</dbReference>
<feature type="region of interest" description="Disordered" evidence="6">
    <location>
        <begin position="1"/>
        <end position="141"/>
    </location>
</feature>
<feature type="compositionally biased region" description="Acidic residues" evidence="6">
    <location>
        <begin position="696"/>
        <end position="705"/>
    </location>
</feature>
<keyword evidence="4" id="KW-0234">DNA repair</keyword>
<evidence type="ECO:0000259" key="8">
    <source>
        <dbReference type="SMART" id="SM01031"/>
    </source>
</evidence>
<sequence>MSTNRQKRPSDRTPNRPTPARPRVQESPEHPVNRFDDIPAEFKHMLAQNVRETREAAAASRSLAPPSAGEPSTAPKRKKPLTRRIAAEPLQAPEPGPASTSKVSVSETRPVNQPRSTRQPDTTLKETPQSPLQVKTQKAQEQFIQSLEEADLYTTNLAKPGRSSSYSAEQSNSMVQASRNKSVERDAYDDEEEDEEEEFDDDSDVDWETIDLSNLKPAELSYRTNNEPLVLDLSVKLSSKAKDAVRKGPTPVERKIRLEVHKLHVLCLLAHNHYRSRLCNDKKTQKYLLPILEKKVIAELNDNSYQQSKVFRIGLSNAAAAFRRRFTVTKPGTRKPLWGYTASSFDSLVGDGVVGIKEFRAAAQNMEGTRDLGAQLFCALLRRTGLDARMVCSLQPLSYHFKSKYNIDDEKKRLMLFVTENKDDYETSDEDVDSATFVGNVNKAYGGPPPQRPNWRLPPVAAARSGAAPAAKKPSKKREKALRVHDPTQPIYWVEVFDEMSQSWIAVDPLGMGVVRNLTQFEPPKSDFQNEMSYVVAFDNDNHVRDITRKYVKDYNGLTRTLRVDGTLDGAKWWSKALRLYKIPAYMAPDRDQLENGLMEDRVLREGVPKSLSAMKNHPVFVIEEQLRQNEVLHPKVKCGTMSGKNRKSIPVYRRQDVKQVKTATQWYMLGREIKAGEQPLKHKTIKKPKRSREMELDELEEPEEQETGMYAEFQTIIYLSEPCVGPIVPQNAYGNIDLYVPSMLPEGGVHIPHKMARVAADFLGIGDFVADAVVGFDFRTAGKSTPVINGIVVGQESEDALWLMIRHIEKEEAEAADEERRLKLLALWRNMFLKLRIKKHVDTYVLDGDEEEEPAEPSDSKPSFESSKTLEESDAEAASPATITEDGSYRDGGFFTDELNRLAAIMLKSKQEDSRETKWKKYAEKKLAEAEEHTNYAFVMEEPPLKKQKLAAKSDSKGKGRAIDVEGYGGGFMANDDEPVGGGFIVDDGGPIRGGFIVDDDEAIGGGFIADNDETLGGGFIVDDQDGEQHEGGGFLLEEEPGHPFVLKESEGGGFIVEEEAVNTPPSTKKRSRTSTPDLNYHQPGLNKKSKISASPSLVILTDKKRKAQDNGGDEETHRKKAKSVSSSPNVFSPVSSNEVKRKAGDVSNGGRPHKKGKSASPPANDERDVRDEMDENFSDDIQDDEFEYSDAGWTSD</sequence>
<feature type="domain" description="Rad4 beta-hairpin" evidence="9">
    <location>
        <begin position="729"/>
        <end position="806"/>
    </location>
</feature>
<dbReference type="InterPro" id="IPR018325">
    <property type="entry name" value="Rad4/PNGase_transGLS-fold"/>
</dbReference>
<dbReference type="Pfam" id="PF03835">
    <property type="entry name" value="Rad4"/>
    <property type="match status" value="1"/>
</dbReference>
<dbReference type="SMART" id="SM01032">
    <property type="entry name" value="BHD_3"/>
    <property type="match status" value="1"/>
</dbReference>
<feature type="compositionally biased region" description="Basic and acidic residues" evidence="6">
    <location>
        <begin position="1041"/>
        <end position="1052"/>
    </location>
</feature>
<keyword evidence="11" id="KW-1185">Reference proteome</keyword>
<dbReference type="GO" id="GO:0006289">
    <property type="term" value="P:nucleotide-excision repair"/>
    <property type="evidence" value="ECO:0007669"/>
    <property type="project" value="InterPro"/>
</dbReference>
<evidence type="ECO:0000259" key="9">
    <source>
        <dbReference type="SMART" id="SM01032"/>
    </source>
</evidence>
<dbReference type="SMART" id="SM01030">
    <property type="entry name" value="BHD_1"/>
    <property type="match status" value="1"/>
</dbReference>
<dbReference type="GO" id="GO:0005737">
    <property type="term" value="C:cytoplasm"/>
    <property type="evidence" value="ECO:0007669"/>
    <property type="project" value="TreeGrafter"/>
</dbReference>
<protein>
    <submittedName>
        <fullName evidence="10">Uncharacterized protein</fullName>
    </submittedName>
</protein>
<evidence type="ECO:0000256" key="2">
    <source>
        <dbReference type="ARBA" id="ARBA00009525"/>
    </source>
</evidence>
<dbReference type="AlphaFoldDB" id="A0AAV9XAC2"/>
<reference evidence="10 11" key="1">
    <citation type="submission" date="2019-10" db="EMBL/GenBank/DDBJ databases">
        <authorList>
            <person name="Palmer J.M."/>
        </authorList>
    </citation>
    <scope>NUCLEOTIDE SEQUENCE [LARGE SCALE GENOMIC DNA]</scope>
    <source>
        <strain evidence="10 11">TWF694</strain>
    </source>
</reference>
<name>A0AAV9XAC2_9PEZI</name>
<feature type="compositionally biased region" description="Basic and acidic residues" evidence="6">
    <location>
        <begin position="23"/>
        <end position="44"/>
    </location>
</feature>
<dbReference type="InterPro" id="IPR018327">
    <property type="entry name" value="BHD_2"/>
</dbReference>
<dbReference type="InterPro" id="IPR042488">
    <property type="entry name" value="Rad4_BHD3_sf"/>
</dbReference>
<feature type="domain" description="Rad4 beta-hairpin" evidence="8">
    <location>
        <begin position="661"/>
        <end position="743"/>
    </location>
</feature>
<evidence type="ECO:0000256" key="3">
    <source>
        <dbReference type="ARBA" id="ARBA00022763"/>
    </source>
</evidence>
<comment type="similarity">
    <text evidence="2">Belongs to the XPC family.</text>
</comment>
<comment type="caution">
    <text evidence="10">The sequence shown here is derived from an EMBL/GenBank/DDBJ whole genome shotgun (WGS) entry which is preliminary data.</text>
</comment>
<dbReference type="InterPro" id="IPR036985">
    <property type="entry name" value="Transglutaminase-like_sf"/>
</dbReference>
<feature type="region of interest" description="Disordered" evidence="6">
    <location>
        <begin position="155"/>
        <end position="203"/>
    </location>
</feature>
<dbReference type="Gene3D" id="2.20.20.110">
    <property type="entry name" value="Rad4, beta-hairpin domain BHD1"/>
    <property type="match status" value="1"/>
</dbReference>
<feature type="compositionally biased region" description="Polar residues" evidence="6">
    <location>
        <begin position="98"/>
        <end position="141"/>
    </location>
</feature>
<dbReference type="Pfam" id="PF10405">
    <property type="entry name" value="BHD_3"/>
    <property type="match status" value="1"/>
</dbReference>
<dbReference type="PANTHER" id="PTHR12135">
    <property type="entry name" value="DNA REPAIR PROTEIN XP-C / RAD4"/>
    <property type="match status" value="1"/>
</dbReference>
<dbReference type="Gene3D" id="3.30.70.2460">
    <property type="entry name" value="Rad4, beta-hairpin domain BHD3"/>
    <property type="match status" value="1"/>
</dbReference>
<dbReference type="PANTHER" id="PTHR12135:SF0">
    <property type="entry name" value="DNA REPAIR PROTEIN COMPLEMENTING XP-C CELLS"/>
    <property type="match status" value="1"/>
</dbReference>
<feature type="region of interest" description="Disordered" evidence="6">
    <location>
        <begin position="1020"/>
        <end position="1198"/>
    </location>
</feature>
<feature type="compositionally biased region" description="Polar residues" evidence="6">
    <location>
        <begin position="155"/>
        <end position="180"/>
    </location>
</feature>
<dbReference type="Pfam" id="PF10404">
    <property type="entry name" value="BHD_2"/>
    <property type="match status" value="1"/>
</dbReference>
<feature type="region of interest" description="Disordered" evidence="6">
    <location>
        <begin position="682"/>
        <end position="705"/>
    </location>
</feature>
<evidence type="ECO:0000256" key="1">
    <source>
        <dbReference type="ARBA" id="ARBA00004123"/>
    </source>
</evidence>
<evidence type="ECO:0000256" key="4">
    <source>
        <dbReference type="ARBA" id="ARBA00023204"/>
    </source>
</evidence>
<feature type="domain" description="Rad4 beta-hairpin" evidence="7">
    <location>
        <begin position="604"/>
        <end position="659"/>
    </location>
</feature>
<keyword evidence="5" id="KW-0539">Nucleus</keyword>
<feature type="region of interest" description="Disordered" evidence="6">
    <location>
        <begin position="849"/>
        <end position="890"/>
    </location>
</feature>
<organism evidence="10 11">
    <name type="scientific">Orbilia ellipsospora</name>
    <dbReference type="NCBI Taxonomy" id="2528407"/>
    <lineage>
        <taxon>Eukaryota</taxon>
        <taxon>Fungi</taxon>
        <taxon>Dikarya</taxon>
        <taxon>Ascomycota</taxon>
        <taxon>Pezizomycotina</taxon>
        <taxon>Orbiliomycetes</taxon>
        <taxon>Orbiliales</taxon>
        <taxon>Orbiliaceae</taxon>
        <taxon>Orbilia</taxon>
    </lineage>
</organism>
<evidence type="ECO:0000313" key="10">
    <source>
        <dbReference type="EMBL" id="KAK6539027.1"/>
    </source>
</evidence>